<dbReference type="Gene3D" id="3.30.2090.10">
    <property type="entry name" value="Multidrug efflux transporter AcrB TolC docking domain, DN and DC subdomains"/>
    <property type="match status" value="2"/>
</dbReference>
<sequence>MSITEVAVKRPLLITVIFTVLILFGVISYKELNYNLLPKFEANVVTILTTYRGASPDEVENSVTKKIEEAVSAVEGLDKLTSSSMEGASVVMIQLKSGVDVTKTQQDVQRKVDGVLAQLPDEITRPVVNKFSTDEMPVMRLGVNGNLSPTLLYDLMDKKLKPQLANVSGVGQVTVVGGNPREIKVNIDQNKIQAYKLSITQVSQAINAANKSFPSGKVETARDQFSIKFDAKIGDVGILRNLIVKQNADGSKIYLKDIAEVVDTQSDATAINHVNGIPSLGIIILKQTDANAVEVCDLVKKKIEVLEKQYASNGLKFDISVDQSKFTLASADAVIHDLYLAVFIVAVVMLMFLHSVRSSMFVLVALPSSMIPTFIAMYLLGFSLNLMTLMALSLVVGILVDDSIVVLENIYRHMEMGKDKRTASLDGRNEIGFTALAITLVDVVVFVPLAMTSGLIGNILREFSLVVVFSTLMSLMVSFTITPLLASRFGRLEVLNPNSLWGKINIGFENFLDSLKEEYGKVLRWSLSSKRWVLLGTIILLIASFALLPLGFIGATFISSGDRGEMSVKLELASQSSLYQTNMMAQKVEKMIMEKPEVVKVVTTIGYSSSSPSSGGGSNSNIADMTVVMVDKEERNISAEDFGVKLKSEISKIPGVKVTVNPVNITGSSGESPIQVAVKGTDMKVIREAAAMVKEAIKSVPGTQYVQYSAKDPKPEIEVTLDREKMAQLGLSASDVGMTLQNAFRGDETSKFKVGGNEYDIFISLDKFDRSNIEDVKKLTFVNNKGQNFQLDQFSEVKETMGESVLERIDRLSTIKVNSSVVGRPVGTVGQEIQANVNKLNLPEGITIEYLGDMQRQKDAFGSLGLALILALVLVYLIMVALYESVVYPFVVLFAIPVATVGAFLALALTMESLSIFSIVGMIMLIGLVTKNAILIVDFTNQLKEEGYTVKEALIEAGKERLRPILMTTIAMIVGMLPIALSTASGAEVKNGMAWVIIGGLTSSLLLTLVVVPAVYMIVETIINKFKPKKKEEAQTGTEEKIAINIPIMQN</sequence>
<dbReference type="SUPFAM" id="SSF82714">
    <property type="entry name" value="Multidrug efflux transporter AcrB TolC docking domain, DN and DC subdomains"/>
    <property type="match status" value="2"/>
</dbReference>
<protein>
    <submittedName>
        <fullName evidence="2">Acriflavin resistance protein</fullName>
    </submittedName>
</protein>
<comment type="caution">
    <text evidence="2">The sequence shown here is derived from an EMBL/GenBank/DDBJ whole genome shotgun (WGS) entry which is preliminary data.</text>
</comment>
<accession>A0A098LMP2</accession>
<dbReference type="Proteomes" id="UP000030185">
    <property type="component" value="Unassembled WGS sequence"/>
</dbReference>
<dbReference type="PRINTS" id="PR00702">
    <property type="entry name" value="ACRIFLAVINRP"/>
</dbReference>
<feature type="transmembrane region" description="Helical" evidence="1">
    <location>
        <begin position="916"/>
        <end position="941"/>
    </location>
</feature>
<organism evidence="2 3">
    <name type="scientific">Sporocytophaga myxococcoides</name>
    <dbReference type="NCBI Taxonomy" id="153721"/>
    <lineage>
        <taxon>Bacteria</taxon>
        <taxon>Pseudomonadati</taxon>
        <taxon>Bacteroidota</taxon>
        <taxon>Cytophagia</taxon>
        <taxon>Cytophagales</taxon>
        <taxon>Cytophagaceae</taxon>
        <taxon>Sporocytophaga</taxon>
    </lineage>
</organism>
<dbReference type="InterPro" id="IPR027463">
    <property type="entry name" value="AcrB_DN_DC_subdom"/>
</dbReference>
<proteinExistence type="predicted"/>
<dbReference type="GO" id="GO:0042910">
    <property type="term" value="F:xenobiotic transmembrane transporter activity"/>
    <property type="evidence" value="ECO:0007669"/>
    <property type="project" value="TreeGrafter"/>
</dbReference>
<keyword evidence="1" id="KW-0472">Membrane</keyword>
<dbReference type="InterPro" id="IPR001036">
    <property type="entry name" value="Acrflvin-R"/>
</dbReference>
<dbReference type="eggNOG" id="COG0841">
    <property type="taxonomic scope" value="Bacteria"/>
</dbReference>
<gene>
    <name evidence="2" type="ORF">MYP_4975</name>
</gene>
<feature type="transmembrane region" description="Helical" evidence="1">
    <location>
        <begin position="890"/>
        <end position="910"/>
    </location>
</feature>
<dbReference type="AlphaFoldDB" id="A0A098LMP2"/>
<dbReference type="Gene3D" id="3.30.70.1430">
    <property type="entry name" value="Multidrug efflux transporter AcrB pore domain"/>
    <property type="match status" value="2"/>
</dbReference>
<feature type="transmembrane region" description="Helical" evidence="1">
    <location>
        <begin position="532"/>
        <end position="558"/>
    </location>
</feature>
<feature type="transmembrane region" description="Helical" evidence="1">
    <location>
        <begin position="12"/>
        <end position="29"/>
    </location>
</feature>
<dbReference type="PANTHER" id="PTHR32063:SF0">
    <property type="entry name" value="SWARMING MOTILITY PROTEIN SWRC"/>
    <property type="match status" value="1"/>
</dbReference>
<feature type="transmembrane region" description="Helical" evidence="1">
    <location>
        <begin position="860"/>
        <end position="883"/>
    </location>
</feature>
<dbReference type="Gene3D" id="3.30.70.1440">
    <property type="entry name" value="Multidrug efflux transporter AcrB pore domain"/>
    <property type="match status" value="1"/>
</dbReference>
<keyword evidence="3" id="KW-1185">Reference proteome</keyword>
<evidence type="ECO:0000313" key="2">
    <source>
        <dbReference type="EMBL" id="GAL87744.1"/>
    </source>
</evidence>
<feature type="transmembrane region" description="Helical" evidence="1">
    <location>
        <begin position="360"/>
        <end position="380"/>
    </location>
</feature>
<dbReference type="SUPFAM" id="SSF82693">
    <property type="entry name" value="Multidrug efflux transporter AcrB pore domain, PN1, PN2, PC1 and PC2 subdomains"/>
    <property type="match status" value="3"/>
</dbReference>
<dbReference type="SUPFAM" id="SSF82866">
    <property type="entry name" value="Multidrug efflux transporter AcrB transmembrane domain"/>
    <property type="match status" value="2"/>
</dbReference>
<feature type="transmembrane region" description="Helical" evidence="1">
    <location>
        <begin position="431"/>
        <end position="451"/>
    </location>
</feature>
<evidence type="ECO:0000313" key="3">
    <source>
        <dbReference type="Proteomes" id="UP000030185"/>
    </source>
</evidence>
<dbReference type="GO" id="GO:0005886">
    <property type="term" value="C:plasma membrane"/>
    <property type="evidence" value="ECO:0007669"/>
    <property type="project" value="TreeGrafter"/>
</dbReference>
<dbReference type="PANTHER" id="PTHR32063">
    <property type="match status" value="1"/>
</dbReference>
<evidence type="ECO:0000256" key="1">
    <source>
        <dbReference type="SAM" id="Phobius"/>
    </source>
</evidence>
<keyword evidence="1" id="KW-0812">Transmembrane</keyword>
<feature type="transmembrane region" description="Helical" evidence="1">
    <location>
        <begin position="333"/>
        <end position="353"/>
    </location>
</feature>
<dbReference type="Gene3D" id="3.30.70.1320">
    <property type="entry name" value="Multidrug efflux transporter AcrB pore domain like"/>
    <property type="match status" value="1"/>
</dbReference>
<dbReference type="STRING" id="153721.MYP_4975"/>
<reference evidence="2 3" key="1">
    <citation type="submission" date="2014-09" db="EMBL/GenBank/DDBJ databases">
        <title>Sporocytophaga myxococcoides PG-01 genome sequencing.</title>
        <authorList>
            <person name="Liu L."/>
            <person name="Gao P.J."/>
            <person name="Chen G.J."/>
            <person name="Wang L.S."/>
        </authorList>
    </citation>
    <scope>NUCLEOTIDE SEQUENCE [LARGE SCALE GENOMIC DNA]</scope>
    <source>
        <strain evidence="2 3">PG-01</strain>
    </source>
</reference>
<feature type="transmembrane region" description="Helical" evidence="1">
    <location>
        <begin position="993"/>
        <end position="1019"/>
    </location>
</feature>
<dbReference type="EMBL" id="BBLT01000016">
    <property type="protein sequence ID" value="GAL87744.1"/>
    <property type="molecule type" value="Genomic_DNA"/>
</dbReference>
<keyword evidence="1" id="KW-1133">Transmembrane helix</keyword>
<feature type="transmembrane region" description="Helical" evidence="1">
    <location>
        <begin position="386"/>
        <end position="410"/>
    </location>
</feature>
<feature type="transmembrane region" description="Helical" evidence="1">
    <location>
        <begin position="962"/>
        <end position="981"/>
    </location>
</feature>
<dbReference type="RefSeq" id="WP_045469792.1">
    <property type="nucleotide sequence ID" value="NZ_BBLT01000016.1"/>
</dbReference>
<dbReference type="Pfam" id="PF00873">
    <property type="entry name" value="ACR_tran"/>
    <property type="match status" value="1"/>
</dbReference>
<dbReference type="OrthoDB" id="9757876at2"/>
<name>A0A098LMP2_9BACT</name>
<feature type="transmembrane region" description="Helical" evidence="1">
    <location>
        <begin position="463"/>
        <end position="486"/>
    </location>
</feature>
<dbReference type="Gene3D" id="1.20.1640.10">
    <property type="entry name" value="Multidrug efflux transporter AcrB transmembrane domain"/>
    <property type="match status" value="2"/>
</dbReference>